<dbReference type="EMBL" id="CAKOAT010210488">
    <property type="protein sequence ID" value="CAH8355649.1"/>
    <property type="molecule type" value="Genomic_DNA"/>
</dbReference>
<evidence type="ECO:0000313" key="3">
    <source>
        <dbReference type="Proteomes" id="UP001642260"/>
    </source>
</evidence>
<keyword evidence="3" id="KW-1185">Reference proteome</keyword>
<keyword evidence="1" id="KW-0472">Membrane</keyword>
<reference evidence="2 3" key="1">
    <citation type="submission" date="2022-03" db="EMBL/GenBank/DDBJ databases">
        <authorList>
            <person name="Macdonald S."/>
            <person name="Ahmed S."/>
            <person name="Newling K."/>
        </authorList>
    </citation>
    <scope>NUCLEOTIDE SEQUENCE [LARGE SCALE GENOMIC DNA]</scope>
</reference>
<organism evidence="2 3">
    <name type="scientific">Eruca vesicaria subsp. sativa</name>
    <name type="common">Garden rocket</name>
    <name type="synonym">Eruca sativa</name>
    <dbReference type="NCBI Taxonomy" id="29727"/>
    <lineage>
        <taxon>Eukaryota</taxon>
        <taxon>Viridiplantae</taxon>
        <taxon>Streptophyta</taxon>
        <taxon>Embryophyta</taxon>
        <taxon>Tracheophyta</taxon>
        <taxon>Spermatophyta</taxon>
        <taxon>Magnoliopsida</taxon>
        <taxon>eudicotyledons</taxon>
        <taxon>Gunneridae</taxon>
        <taxon>Pentapetalae</taxon>
        <taxon>rosids</taxon>
        <taxon>malvids</taxon>
        <taxon>Brassicales</taxon>
        <taxon>Brassicaceae</taxon>
        <taxon>Brassiceae</taxon>
        <taxon>Eruca</taxon>
    </lineage>
</organism>
<evidence type="ECO:0000256" key="1">
    <source>
        <dbReference type="SAM" id="Phobius"/>
    </source>
</evidence>
<feature type="transmembrane region" description="Helical" evidence="1">
    <location>
        <begin position="46"/>
        <end position="70"/>
    </location>
</feature>
<name>A0ABC8KFG6_ERUVS</name>
<gene>
    <name evidence="2" type="ORF">ERUC_LOCUS21404</name>
</gene>
<comment type="caution">
    <text evidence="2">The sequence shown here is derived from an EMBL/GenBank/DDBJ whole genome shotgun (WGS) entry which is preliminary data.</text>
</comment>
<proteinExistence type="predicted"/>
<dbReference type="AlphaFoldDB" id="A0ABC8KFG6"/>
<evidence type="ECO:0000313" key="2">
    <source>
        <dbReference type="EMBL" id="CAH8355649.1"/>
    </source>
</evidence>
<accession>A0ABC8KFG6</accession>
<sequence>MVTNGRLEIRLFWAGKGTRAIPVGGSYGALISVVSVDPNFSGGGPIGIIIGTVVASTVFLVLLTVAILWWRGY</sequence>
<keyword evidence="1" id="KW-0812">Transmembrane</keyword>
<dbReference type="Proteomes" id="UP001642260">
    <property type="component" value="Unassembled WGS sequence"/>
</dbReference>
<protein>
    <submittedName>
        <fullName evidence="2">Uncharacterized protein</fullName>
    </submittedName>
</protein>
<keyword evidence="1" id="KW-1133">Transmembrane helix</keyword>